<comment type="caution">
    <text evidence="17">The sequence shown here is derived from an EMBL/GenBank/DDBJ whole genome shotgun (WGS) entry which is preliminary data.</text>
</comment>
<comment type="catalytic activity">
    <reaction evidence="13">
        <text>O-phospho-L-threonyl-[protein] + H2O = L-threonyl-[protein] + phosphate</text>
        <dbReference type="Rhea" id="RHEA:47004"/>
        <dbReference type="Rhea" id="RHEA-COMP:11060"/>
        <dbReference type="Rhea" id="RHEA-COMP:11605"/>
        <dbReference type="ChEBI" id="CHEBI:15377"/>
        <dbReference type="ChEBI" id="CHEBI:30013"/>
        <dbReference type="ChEBI" id="CHEBI:43474"/>
        <dbReference type="ChEBI" id="CHEBI:61977"/>
        <dbReference type="EC" id="3.1.3.16"/>
    </reaction>
</comment>
<feature type="domain" description="Tyrosine-protein phosphatase" evidence="15">
    <location>
        <begin position="114"/>
        <end position="255"/>
    </location>
</feature>
<evidence type="ECO:0000313" key="18">
    <source>
        <dbReference type="Proteomes" id="UP001181693"/>
    </source>
</evidence>
<comment type="catalytic activity">
    <reaction evidence="12">
        <text>O-phospho-L-seryl-[protein] + H2O = L-seryl-[protein] + phosphate</text>
        <dbReference type="Rhea" id="RHEA:20629"/>
        <dbReference type="Rhea" id="RHEA-COMP:9863"/>
        <dbReference type="Rhea" id="RHEA-COMP:11604"/>
        <dbReference type="ChEBI" id="CHEBI:15377"/>
        <dbReference type="ChEBI" id="CHEBI:29999"/>
        <dbReference type="ChEBI" id="CHEBI:43474"/>
        <dbReference type="ChEBI" id="CHEBI:83421"/>
        <dbReference type="EC" id="3.1.3.16"/>
    </reaction>
</comment>
<dbReference type="PANTHER" id="PTHR46495">
    <property type="entry name" value="DUAL SPECIFICITY PROTEIN PHOSPHATASE 21"/>
    <property type="match status" value="1"/>
</dbReference>
<evidence type="ECO:0000256" key="4">
    <source>
        <dbReference type="ARBA" id="ARBA00008601"/>
    </source>
</evidence>
<evidence type="ECO:0000259" key="16">
    <source>
        <dbReference type="PROSITE" id="PS50056"/>
    </source>
</evidence>
<dbReference type="GO" id="GO:0005743">
    <property type="term" value="C:mitochondrial inner membrane"/>
    <property type="evidence" value="ECO:0007669"/>
    <property type="project" value="UniProtKB-SubCell"/>
</dbReference>
<evidence type="ECO:0000256" key="10">
    <source>
        <dbReference type="ARBA" id="ARBA00023136"/>
    </source>
</evidence>
<organism evidence="17 18">
    <name type="scientific">Pyxicephalus adspersus</name>
    <name type="common">African bullfrog</name>
    <dbReference type="NCBI Taxonomy" id="30357"/>
    <lineage>
        <taxon>Eukaryota</taxon>
        <taxon>Metazoa</taxon>
        <taxon>Chordata</taxon>
        <taxon>Craniata</taxon>
        <taxon>Vertebrata</taxon>
        <taxon>Euteleostomi</taxon>
        <taxon>Amphibia</taxon>
        <taxon>Batrachia</taxon>
        <taxon>Anura</taxon>
        <taxon>Neobatrachia</taxon>
        <taxon>Ranoidea</taxon>
        <taxon>Pyxicephalidae</taxon>
        <taxon>Pyxicephalinae</taxon>
        <taxon>Pyxicephalus</taxon>
    </lineage>
</organism>
<feature type="compositionally biased region" description="Low complexity" evidence="14">
    <location>
        <begin position="94"/>
        <end position="109"/>
    </location>
</feature>
<dbReference type="Gene3D" id="3.90.190.10">
    <property type="entry name" value="Protein tyrosine phosphatase superfamily"/>
    <property type="match status" value="1"/>
</dbReference>
<dbReference type="PRINTS" id="PR01908">
    <property type="entry name" value="ADSPHPHTASE"/>
</dbReference>
<comment type="similarity">
    <text evidence="4">Belongs to the protein-tyrosine phosphatase family. Non-receptor class dual specificity subfamily.</text>
</comment>
<dbReference type="AlphaFoldDB" id="A0AAV3A6D5"/>
<protein>
    <recommendedName>
        <fullName evidence="19">Protein-tyrosine-phosphatase</fullName>
    </recommendedName>
</protein>
<reference evidence="17" key="1">
    <citation type="thesis" date="2020" institute="ProQuest LLC" country="789 East Eisenhower Parkway, Ann Arbor, MI, USA">
        <title>Comparative Genomics and Chromosome Evolution.</title>
        <authorList>
            <person name="Mudd A.B."/>
        </authorList>
    </citation>
    <scope>NUCLEOTIDE SEQUENCE</scope>
    <source>
        <strain evidence="17">1538</strain>
        <tissue evidence="17">Blood</tissue>
    </source>
</reference>
<dbReference type="InterPro" id="IPR020420">
    <property type="entry name" value="Atypical_DUSP_subfamB"/>
</dbReference>
<evidence type="ECO:0000256" key="3">
    <source>
        <dbReference type="ARBA" id="ARBA00004637"/>
    </source>
</evidence>
<evidence type="ECO:0000256" key="2">
    <source>
        <dbReference type="ARBA" id="ARBA00004496"/>
    </source>
</evidence>
<evidence type="ECO:0000259" key="15">
    <source>
        <dbReference type="PROSITE" id="PS50054"/>
    </source>
</evidence>
<dbReference type="InterPro" id="IPR000340">
    <property type="entry name" value="Dual-sp_phosphatase_cat-dom"/>
</dbReference>
<keyword evidence="11" id="KW-0539">Nucleus</keyword>
<evidence type="ECO:0000256" key="14">
    <source>
        <dbReference type="SAM" id="MobiDB-lite"/>
    </source>
</evidence>
<dbReference type="InterPro" id="IPR000387">
    <property type="entry name" value="Tyr_Pase_dom"/>
</dbReference>
<name>A0AAV3A6D5_PYXAD</name>
<evidence type="ECO:0008006" key="19">
    <source>
        <dbReference type="Google" id="ProtNLM"/>
    </source>
</evidence>
<dbReference type="SUPFAM" id="SSF52799">
    <property type="entry name" value="(Phosphotyrosine protein) phosphatases II"/>
    <property type="match status" value="1"/>
</dbReference>
<gene>
    <name evidence="17" type="ORF">GDO54_014916</name>
</gene>
<evidence type="ECO:0000256" key="13">
    <source>
        <dbReference type="ARBA" id="ARBA00048336"/>
    </source>
</evidence>
<dbReference type="InterPro" id="IPR029021">
    <property type="entry name" value="Prot-tyrosine_phosphatase-like"/>
</dbReference>
<dbReference type="Pfam" id="PF00782">
    <property type="entry name" value="DSPc"/>
    <property type="match status" value="1"/>
</dbReference>
<keyword evidence="6" id="KW-0999">Mitochondrion inner membrane</keyword>
<keyword evidence="5" id="KW-0963">Cytoplasm</keyword>
<evidence type="ECO:0000256" key="7">
    <source>
        <dbReference type="ARBA" id="ARBA00022801"/>
    </source>
</evidence>
<evidence type="ECO:0000256" key="5">
    <source>
        <dbReference type="ARBA" id="ARBA00022490"/>
    </source>
</evidence>
<dbReference type="InterPro" id="IPR016130">
    <property type="entry name" value="Tyr_Pase_AS"/>
</dbReference>
<dbReference type="EMBL" id="DYDO01000008">
    <property type="protein sequence ID" value="DBA19035.1"/>
    <property type="molecule type" value="Genomic_DNA"/>
</dbReference>
<dbReference type="PANTHER" id="PTHR46495:SF1">
    <property type="entry name" value="DUAL SPECIFICITY PHOSPHATASE 21"/>
    <property type="match status" value="1"/>
</dbReference>
<keyword evidence="8" id="KW-0904">Protein phosphatase</keyword>
<feature type="domain" description="Tyrosine specific protein phosphatases" evidence="16">
    <location>
        <begin position="176"/>
        <end position="234"/>
    </location>
</feature>
<evidence type="ECO:0000313" key="17">
    <source>
        <dbReference type="EMBL" id="DBA19035.1"/>
    </source>
</evidence>
<proteinExistence type="inferred from homology"/>
<accession>A0AAV3A6D5</accession>
<evidence type="ECO:0000256" key="8">
    <source>
        <dbReference type="ARBA" id="ARBA00022912"/>
    </source>
</evidence>
<evidence type="ECO:0000256" key="1">
    <source>
        <dbReference type="ARBA" id="ARBA00004123"/>
    </source>
</evidence>
<keyword evidence="18" id="KW-1185">Reference proteome</keyword>
<dbReference type="PRINTS" id="PR01910">
    <property type="entry name" value="ADSPHPHTASEB"/>
</dbReference>
<keyword evidence="10" id="KW-0472">Membrane</keyword>
<dbReference type="GO" id="GO:0005634">
    <property type="term" value="C:nucleus"/>
    <property type="evidence" value="ECO:0007669"/>
    <property type="project" value="UniProtKB-SubCell"/>
</dbReference>
<evidence type="ECO:0000256" key="11">
    <source>
        <dbReference type="ARBA" id="ARBA00023242"/>
    </source>
</evidence>
<dbReference type="SMART" id="SM00195">
    <property type="entry name" value="DSPc"/>
    <property type="match status" value="1"/>
</dbReference>
<keyword evidence="7" id="KW-0378">Hydrolase</keyword>
<dbReference type="GO" id="GO:0017017">
    <property type="term" value="F:MAP kinase tyrosine/serine/threonine phosphatase activity"/>
    <property type="evidence" value="ECO:0007669"/>
    <property type="project" value="InterPro"/>
</dbReference>
<evidence type="ECO:0000256" key="9">
    <source>
        <dbReference type="ARBA" id="ARBA00023128"/>
    </source>
</evidence>
<evidence type="ECO:0000256" key="6">
    <source>
        <dbReference type="ARBA" id="ARBA00022792"/>
    </source>
</evidence>
<dbReference type="Proteomes" id="UP001181693">
    <property type="component" value="Unassembled WGS sequence"/>
</dbReference>
<keyword evidence="9" id="KW-0496">Mitochondrion</keyword>
<dbReference type="InterPro" id="IPR020422">
    <property type="entry name" value="TYR_PHOSPHATASE_DUAL_dom"/>
</dbReference>
<dbReference type="PROSITE" id="PS50056">
    <property type="entry name" value="TYR_PHOSPHATASE_2"/>
    <property type="match status" value="1"/>
</dbReference>
<dbReference type="PROSITE" id="PS00383">
    <property type="entry name" value="TYR_PHOSPHATASE_1"/>
    <property type="match status" value="1"/>
</dbReference>
<dbReference type="GO" id="GO:0004725">
    <property type="term" value="F:protein tyrosine phosphatase activity"/>
    <property type="evidence" value="ECO:0007669"/>
    <property type="project" value="TreeGrafter"/>
</dbReference>
<comment type="subcellular location">
    <subcellularLocation>
        <location evidence="2">Cytoplasm</location>
    </subcellularLocation>
    <subcellularLocation>
        <location evidence="3">Mitochondrion inner membrane</location>
        <topology evidence="3">Peripheral membrane protein</topology>
    </subcellularLocation>
    <subcellularLocation>
        <location evidence="1">Nucleus</location>
    </subcellularLocation>
</comment>
<feature type="region of interest" description="Disordered" evidence="14">
    <location>
        <begin position="1"/>
        <end position="39"/>
    </location>
</feature>
<dbReference type="FunFam" id="3.90.190.10:FF:000049">
    <property type="entry name" value="Dual specificity protein phosphatase 14"/>
    <property type="match status" value="1"/>
</dbReference>
<sequence length="287" mass="32213">MSSHSHTLHLLREPSHKAGGAERRPLYPGTVTRHETTQHRLQKVTVEQNGRKEIRLSAHSSSYKDPLYMPLQLPTMNFRSHRLLRRSPPPPPAISSKPTPVGGTSSSGLSSLSSIAQISPCLYLSSGNAAGSRQQVYSRNVTCIVNATLEIPNSNWPDVDYIKVPVPDLPHAPLALYFDSVADRIHQNGKRNGRTLVHCVAGVSRSATLCIAYLMKYHRLSLLDAHQWVKTRRPVVRPNAGFWQQLIQYEKKLFGKNTVRLVPSPLGLIPDIYERETRNLIPVWGFR</sequence>
<feature type="region of interest" description="Disordered" evidence="14">
    <location>
        <begin position="82"/>
        <end position="109"/>
    </location>
</feature>
<dbReference type="GO" id="GO:0004722">
    <property type="term" value="F:protein serine/threonine phosphatase activity"/>
    <property type="evidence" value="ECO:0007669"/>
    <property type="project" value="UniProtKB-EC"/>
</dbReference>
<dbReference type="PROSITE" id="PS50054">
    <property type="entry name" value="TYR_PHOSPHATASE_DUAL"/>
    <property type="match status" value="1"/>
</dbReference>
<feature type="compositionally biased region" description="Basic and acidic residues" evidence="14">
    <location>
        <begin position="10"/>
        <end position="25"/>
    </location>
</feature>
<evidence type="ECO:0000256" key="12">
    <source>
        <dbReference type="ARBA" id="ARBA00047761"/>
    </source>
</evidence>